<dbReference type="RefSeq" id="WP_011387740.1">
    <property type="nucleotide sequence ID" value="NC_007641.1"/>
</dbReference>
<dbReference type="AlphaFoldDB" id="Q2RMM0"/>
<proteinExistence type="predicted"/>
<evidence type="ECO:0000313" key="1">
    <source>
        <dbReference type="EMBL" id="ABC24625.1"/>
    </source>
</evidence>
<dbReference type="InterPro" id="IPR006881">
    <property type="entry name" value="RepA_C"/>
</dbReference>
<organism evidence="1 2">
    <name type="scientific">Rhodospirillum rubrum (strain ATCC 11170 / ATH 1.1.1 / DSM 467 / LMG 4362 / NCIMB 8255 / S1)</name>
    <dbReference type="NCBI Taxonomy" id="269796"/>
    <lineage>
        <taxon>Bacteria</taxon>
        <taxon>Pseudomonadati</taxon>
        <taxon>Pseudomonadota</taxon>
        <taxon>Alphaproteobacteria</taxon>
        <taxon>Rhodospirillales</taxon>
        <taxon>Rhodospirillaceae</taxon>
        <taxon>Rhodospirillum</taxon>
    </lineage>
</organism>
<accession>Q2RMM0</accession>
<dbReference type="PATRIC" id="fig|269796.9.peg.25"/>
<dbReference type="HOGENOM" id="CLU_051492_0_0_5"/>
<gene>
    <name evidence="1" type="ordered locus">Rru_B0029</name>
</gene>
<sequence length="328" mass="36123">MAEIHDLIIRDGRNAIQATVTSTLTRQELDIAAEVLGDEETNLGITHAGFALTCLPHKKTDAEVWRRENGRVTLLVKPGFDRMGSPVGLPYGSRARMILLYLQTEAIKTNSPEVELGSSMAAWMTRMGVSVGGKSYRLIDEQATRLSLCSLTFFWDEKRGEAFRNSTFVEGGLCLTELGENGRQKRLWTETARLSDDFFRSLQNHAVPVLEAAVRALANRSLALDIYVWLAYRLHVLNKAVPVSWPALRGQFGAGFDDKAPMSQFRRTFLESLRLALAAYPEAKVSVDGATGITLHPSRPPISPRLGQGASHQGVSRVQSAFPFPAGV</sequence>
<reference evidence="1 2" key="1">
    <citation type="journal article" date="2011" name="Stand. Genomic Sci.">
        <title>Complete genome sequence of Rhodospirillum rubrum type strain (S1).</title>
        <authorList>
            <person name="Munk A.C."/>
            <person name="Copeland A."/>
            <person name="Lucas S."/>
            <person name="Lapidus A."/>
            <person name="Del Rio T.G."/>
            <person name="Barry K."/>
            <person name="Detter J.C."/>
            <person name="Hammon N."/>
            <person name="Israni S."/>
            <person name="Pitluck S."/>
            <person name="Brettin T."/>
            <person name="Bruce D."/>
            <person name="Han C."/>
            <person name="Tapia R."/>
            <person name="Gilna P."/>
            <person name="Schmutz J."/>
            <person name="Larimer F."/>
            <person name="Land M."/>
            <person name="Kyrpides N.C."/>
            <person name="Mavromatis K."/>
            <person name="Richardson P."/>
            <person name="Rohde M."/>
            <person name="Goker M."/>
            <person name="Klenk H.P."/>
            <person name="Zhang Y."/>
            <person name="Roberts G.P."/>
            <person name="Reslewic S."/>
            <person name="Schwartz D.C."/>
        </authorList>
    </citation>
    <scope>NUCLEOTIDE SEQUENCE [LARGE SCALE GENOMIC DNA]</scope>
    <source>
        <strain evidence="2">ATCC 11170 / ATH 1.1.1 / DSM 467 / LMG 4362 / NCIMB 8255 / S1</strain>
        <plasmid evidence="2">pRHORT</plasmid>
    </source>
</reference>
<dbReference type="EMBL" id="CP000231">
    <property type="protein sequence ID" value="ABC24625.1"/>
    <property type="molecule type" value="Genomic_DNA"/>
</dbReference>
<dbReference type="Proteomes" id="UP000001929">
    <property type="component" value="Plasmid unnamed"/>
</dbReference>
<dbReference type="KEGG" id="rru:Rru_B0029"/>
<keyword evidence="1" id="KW-0614">Plasmid</keyword>
<protein>
    <submittedName>
        <fullName evidence="1">Plasmid encoded RepA protein</fullName>
    </submittedName>
</protein>
<geneLocation type="plasmid" evidence="2">
    <name>pRHORT</name>
</geneLocation>
<dbReference type="EnsemblBacteria" id="ABC24625">
    <property type="protein sequence ID" value="ABC24625"/>
    <property type="gene ID" value="Rru_B0029"/>
</dbReference>
<evidence type="ECO:0000313" key="2">
    <source>
        <dbReference type="Proteomes" id="UP000001929"/>
    </source>
</evidence>
<name>Q2RMM0_RHORT</name>
<keyword evidence="2" id="KW-1185">Reference proteome</keyword>
<dbReference type="Pfam" id="PF04796">
    <property type="entry name" value="RepA_C"/>
    <property type="match status" value="1"/>
</dbReference>